<reference evidence="3" key="1">
    <citation type="journal article" date="2021" name="BMC Genomics">
        <title>Chromosome-level genome assembly and manually-curated proteome of model necrotroph Parastagonospora nodorum Sn15 reveals a genome-wide trove of candidate effector homologs, and redundancy of virulence-related functions within an accessory chromosome.</title>
        <authorList>
            <person name="Bertazzoni S."/>
            <person name="Jones D.A.B."/>
            <person name="Phan H.T."/>
            <person name="Tan K.-C."/>
            <person name="Hane J.K."/>
        </authorList>
    </citation>
    <scope>NUCLEOTIDE SEQUENCE [LARGE SCALE GENOMIC DNA]</scope>
    <source>
        <strain evidence="3">SN15 / ATCC MYA-4574 / FGSC 10173)</strain>
    </source>
</reference>
<sequence>MPRCLLWKVSSPDKPSEPALAYRAPSWSWASMNATVYYPEEELEMFDTVKPLPGFNIVDADVKERSPGSFMHVKEGYILVTGTLYSARYFNREHQLGSYYRGSLETSFPGLHKGEWKRCLMDKDDTERDCFLLPCMISDVDVERDDTHSILRQFKRADHESDEDERNSVDGENTEDIGDQGDEEEMRIKEQTHESYHMEGHDDEHSDKSSSKRSKSDDTGREGNQSDDEQPNRKRSKHTDSSSEVEDVCRIYMLVLEELLPGVTKSDDNDNRDKDKRNEVRTFRRVGLACWKVSMAQIHKLPNVERVRIE</sequence>
<evidence type="ECO:0000313" key="2">
    <source>
        <dbReference type="EMBL" id="QRD01791.1"/>
    </source>
</evidence>
<dbReference type="EMBL" id="CP069035">
    <property type="protein sequence ID" value="QRD01791.1"/>
    <property type="molecule type" value="Genomic_DNA"/>
</dbReference>
<dbReference type="VEuPathDB" id="FungiDB:JI435_047740"/>
<evidence type="ECO:0000256" key="1">
    <source>
        <dbReference type="SAM" id="MobiDB-lite"/>
    </source>
</evidence>
<feature type="compositionally biased region" description="Acidic residues" evidence="1">
    <location>
        <begin position="172"/>
        <end position="185"/>
    </location>
</feature>
<proteinExistence type="predicted"/>
<organism evidence="2 3">
    <name type="scientific">Phaeosphaeria nodorum (strain SN15 / ATCC MYA-4574 / FGSC 10173)</name>
    <name type="common">Glume blotch fungus</name>
    <name type="synonym">Parastagonospora nodorum</name>
    <dbReference type="NCBI Taxonomy" id="321614"/>
    <lineage>
        <taxon>Eukaryota</taxon>
        <taxon>Fungi</taxon>
        <taxon>Dikarya</taxon>
        <taxon>Ascomycota</taxon>
        <taxon>Pezizomycotina</taxon>
        <taxon>Dothideomycetes</taxon>
        <taxon>Pleosporomycetidae</taxon>
        <taxon>Pleosporales</taxon>
        <taxon>Pleosporineae</taxon>
        <taxon>Phaeosphaeriaceae</taxon>
        <taxon>Parastagonospora</taxon>
    </lineage>
</organism>
<gene>
    <name evidence="2" type="ORF">JI435_047740</name>
</gene>
<dbReference type="Proteomes" id="UP000663193">
    <property type="component" value="Chromosome 13"/>
</dbReference>
<feature type="region of interest" description="Disordered" evidence="1">
    <location>
        <begin position="153"/>
        <end position="245"/>
    </location>
</feature>
<accession>A0A7U2I3C1</accession>
<dbReference type="AlphaFoldDB" id="A0A7U2I3C1"/>
<feature type="compositionally biased region" description="Basic and acidic residues" evidence="1">
    <location>
        <begin position="186"/>
        <end position="221"/>
    </location>
</feature>
<keyword evidence="3" id="KW-1185">Reference proteome</keyword>
<protein>
    <submittedName>
        <fullName evidence="2">Uncharacterized protein</fullName>
    </submittedName>
</protein>
<evidence type="ECO:0000313" key="3">
    <source>
        <dbReference type="Proteomes" id="UP000663193"/>
    </source>
</evidence>
<name>A0A7U2I3C1_PHANO</name>